<evidence type="ECO:0000256" key="1">
    <source>
        <dbReference type="SAM" id="MobiDB-lite"/>
    </source>
</evidence>
<dbReference type="AlphaFoldDB" id="A0A5B7DYP9"/>
<dbReference type="Proteomes" id="UP000324222">
    <property type="component" value="Unassembled WGS sequence"/>
</dbReference>
<evidence type="ECO:0000313" key="2">
    <source>
        <dbReference type="EMBL" id="MPC26761.1"/>
    </source>
</evidence>
<comment type="caution">
    <text evidence="2">The sequence shown here is derived from an EMBL/GenBank/DDBJ whole genome shotgun (WGS) entry which is preliminary data.</text>
</comment>
<dbReference type="EMBL" id="VSRR010001646">
    <property type="protein sequence ID" value="MPC26761.1"/>
    <property type="molecule type" value="Genomic_DNA"/>
</dbReference>
<keyword evidence="3" id="KW-1185">Reference proteome</keyword>
<organism evidence="2 3">
    <name type="scientific">Portunus trituberculatus</name>
    <name type="common">Swimming crab</name>
    <name type="synonym">Neptunus trituberculatus</name>
    <dbReference type="NCBI Taxonomy" id="210409"/>
    <lineage>
        <taxon>Eukaryota</taxon>
        <taxon>Metazoa</taxon>
        <taxon>Ecdysozoa</taxon>
        <taxon>Arthropoda</taxon>
        <taxon>Crustacea</taxon>
        <taxon>Multicrustacea</taxon>
        <taxon>Malacostraca</taxon>
        <taxon>Eumalacostraca</taxon>
        <taxon>Eucarida</taxon>
        <taxon>Decapoda</taxon>
        <taxon>Pleocyemata</taxon>
        <taxon>Brachyura</taxon>
        <taxon>Eubrachyura</taxon>
        <taxon>Portunoidea</taxon>
        <taxon>Portunidae</taxon>
        <taxon>Portuninae</taxon>
        <taxon>Portunus</taxon>
    </lineage>
</organism>
<gene>
    <name evidence="2" type="ORF">E2C01_019908</name>
</gene>
<sequence length="61" mass="7073">MTGSRRRDEATAASWDKSDCSKTKERESKIHSAFVASRDEKVVYSAVERYVSRCQRFLDIK</sequence>
<evidence type="ECO:0000313" key="3">
    <source>
        <dbReference type="Proteomes" id="UP000324222"/>
    </source>
</evidence>
<reference evidence="2 3" key="1">
    <citation type="submission" date="2019-05" db="EMBL/GenBank/DDBJ databases">
        <title>Another draft genome of Portunus trituberculatus and its Hox gene families provides insights of decapod evolution.</title>
        <authorList>
            <person name="Jeong J.-H."/>
            <person name="Song I."/>
            <person name="Kim S."/>
            <person name="Choi T."/>
            <person name="Kim D."/>
            <person name="Ryu S."/>
            <person name="Kim W."/>
        </authorList>
    </citation>
    <scope>NUCLEOTIDE SEQUENCE [LARGE SCALE GENOMIC DNA]</scope>
    <source>
        <tissue evidence="2">Muscle</tissue>
    </source>
</reference>
<protein>
    <submittedName>
        <fullName evidence="2">Uncharacterized protein</fullName>
    </submittedName>
</protein>
<accession>A0A5B7DYP9</accession>
<feature type="region of interest" description="Disordered" evidence="1">
    <location>
        <begin position="1"/>
        <end position="25"/>
    </location>
</feature>
<proteinExistence type="predicted"/>
<name>A0A5B7DYP9_PORTR</name>